<gene>
    <name evidence="1" type="ORF">ERS008667_04413</name>
</gene>
<sequence>MRVISSRYNEKEFTMSETSRPIPQALGFPYTVFRTKKRMDDYSADDMRCGDLSETQLKTDFNLHNISSKVNPYTLTLFKQLKPTAHGYGYAADRALESEKVTRQECVRILFDEFRYESRIFALHGPYKNVIEKMINHMQNGNGIPFRDLSLNTALRAQIINDKSAENSSLLRIKQVLTDNIDWKNNLYPAEKLTDITETILGGILPKFDRLQDRVNGLGITVHDIYAAHITIRSLQINNGHYRAVVHYNVQDHFGLDRKDIIKFRNYRIFRIWFVLQRFTQLGYKPFMTNMEATVEIIGGRNESKK</sequence>
<dbReference type="NCBIfam" id="TIGR03034">
    <property type="entry name" value="YPO3983 family protein"/>
    <property type="match status" value="1"/>
</dbReference>
<evidence type="ECO:0008006" key="3">
    <source>
        <dbReference type="Google" id="ProtNLM"/>
    </source>
</evidence>
<dbReference type="Pfam" id="PF11692">
    <property type="entry name" value="DUF3289"/>
    <property type="match status" value="1"/>
</dbReference>
<dbReference type="Proteomes" id="UP000038204">
    <property type="component" value="Unassembled WGS sequence"/>
</dbReference>
<accession>A0A0T9RTS0</accession>
<evidence type="ECO:0000313" key="1">
    <source>
        <dbReference type="EMBL" id="CNI82252.1"/>
    </source>
</evidence>
<dbReference type="InterPro" id="IPR017483">
    <property type="entry name" value="CHP03034"/>
</dbReference>
<organism evidence="1 2">
    <name type="scientific">Yersinia similis</name>
    <dbReference type="NCBI Taxonomy" id="367190"/>
    <lineage>
        <taxon>Bacteria</taxon>
        <taxon>Pseudomonadati</taxon>
        <taxon>Pseudomonadota</taxon>
        <taxon>Gammaproteobacteria</taxon>
        <taxon>Enterobacterales</taxon>
        <taxon>Yersiniaceae</taxon>
        <taxon>Yersinia</taxon>
    </lineage>
</organism>
<protein>
    <recommendedName>
        <fullName evidence="3">DUF3289 family protein</fullName>
    </recommendedName>
</protein>
<evidence type="ECO:0000313" key="2">
    <source>
        <dbReference type="Proteomes" id="UP000038204"/>
    </source>
</evidence>
<dbReference type="EMBL" id="CQBK01000092">
    <property type="protein sequence ID" value="CNI82252.1"/>
    <property type="molecule type" value="Genomic_DNA"/>
</dbReference>
<reference evidence="1 2" key="1">
    <citation type="submission" date="2015-03" db="EMBL/GenBank/DDBJ databases">
        <authorList>
            <person name="Murphy D."/>
        </authorList>
    </citation>
    <scope>NUCLEOTIDE SEQUENCE [LARGE SCALE GENOMIC DNA]</scope>
    <source>
        <strain evidence="1 2">Y233</strain>
    </source>
</reference>
<proteinExistence type="predicted"/>
<dbReference type="AlphaFoldDB" id="A0A0T9RTS0"/>
<name>A0A0T9RTS0_9GAMM</name>